<dbReference type="RefSeq" id="XP_033597763.1">
    <property type="nucleotide sequence ID" value="XM_033744439.1"/>
</dbReference>
<proteinExistence type="predicted"/>
<organism evidence="1 2">
    <name type="scientific">Pseudovirgaria hyperparasitica</name>
    <dbReference type="NCBI Taxonomy" id="470096"/>
    <lineage>
        <taxon>Eukaryota</taxon>
        <taxon>Fungi</taxon>
        <taxon>Dikarya</taxon>
        <taxon>Ascomycota</taxon>
        <taxon>Pezizomycotina</taxon>
        <taxon>Dothideomycetes</taxon>
        <taxon>Dothideomycetes incertae sedis</taxon>
        <taxon>Acrospermales</taxon>
        <taxon>Acrospermaceae</taxon>
        <taxon>Pseudovirgaria</taxon>
    </lineage>
</organism>
<dbReference type="EMBL" id="ML996577">
    <property type="protein sequence ID" value="KAF2755312.1"/>
    <property type="molecule type" value="Genomic_DNA"/>
</dbReference>
<gene>
    <name evidence="1" type="ORF">EJ05DRAFT_478331</name>
</gene>
<name>A0A6A6VXH5_9PEZI</name>
<sequence>MTRNCRSVRFAKTAGICGLLDGAREESRDAQPQHFSLRAMQTNLVGGLSIQRALTIHDPSPRLKSAKGTFTTCTCTRLVCRSKSTSLFTNSACASSAVLPTNILFLLSSPDHVDNGPTRSSRFQSPRYVAGRWEIVQSNRSQLRAASGKHW</sequence>
<accession>A0A6A6VXH5</accession>
<dbReference type="AlphaFoldDB" id="A0A6A6VXH5"/>
<evidence type="ECO:0000313" key="2">
    <source>
        <dbReference type="Proteomes" id="UP000799437"/>
    </source>
</evidence>
<protein>
    <submittedName>
        <fullName evidence="1">Uncharacterized protein</fullName>
    </submittedName>
</protein>
<dbReference type="Proteomes" id="UP000799437">
    <property type="component" value="Unassembled WGS sequence"/>
</dbReference>
<keyword evidence="2" id="KW-1185">Reference proteome</keyword>
<dbReference type="GeneID" id="54485493"/>
<reference evidence="1" key="1">
    <citation type="journal article" date="2020" name="Stud. Mycol.">
        <title>101 Dothideomycetes genomes: a test case for predicting lifestyles and emergence of pathogens.</title>
        <authorList>
            <person name="Haridas S."/>
            <person name="Albert R."/>
            <person name="Binder M."/>
            <person name="Bloem J."/>
            <person name="Labutti K."/>
            <person name="Salamov A."/>
            <person name="Andreopoulos B."/>
            <person name="Baker S."/>
            <person name="Barry K."/>
            <person name="Bills G."/>
            <person name="Bluhm B."/>
            <person name="Cannon C."/>
            <person name="Castanera R."/>
            <person name="Culley D."/>
            <person name="Daum C."/>
            <person name="Ezra D."/>
            <person name="Gonzalez J."/>
            <person name="Henrissat B."/>
            <person name="Kuo A."/>
            <person name="Liang C."/>
            <person name="Lipzen A."/>
            <person name="Lutzoni F."/>
            <person name="Magnuson J."/>
            <person name="Mondo S."/>
            <person name="Nolan M."/>
            <person name="Ohm R."/>
            <person name="Pangilinan J."/>
            <person name="Park H.-J."/>
            <person name="Ramirez L."/>
            <person name="Alfaro M."/>
            <person name="Sun H."/>
            <person name="Tritt A."/>
            <person name="Yoshinaga Y."/>
            <person name="Zwiers L.-H."/>
            <person name="Turgeon B."/>
            <person name="Goodwin S."/>
            <person name="Spatafora J."/>
            <person name="Crous P."/>
            <person name="Grigoriev I."/>
        </authorList>
    </citation>
    <scope>NUCLEOTIDE SEQUENCE</scope>
    <source>
        <strain evidence="1">CBS 121739</strain>
    </source>
</reference>
<evidence type="ECO:0000313" key="1">
    <source>
        <dbReference type="EMBL" id="KAF2755312.1"/>
    </source>
</evidence>